<dbReference type="RefSeq" id="WP_010453246.1">
    <property type="nucleotide sequence ID" value="NZ_AP019799.1"/>
</dbReference>
<dbReference type="Pfam" id="PF13729">
    <property type="entry name" value="TraF_2"/>
    <property type="match status" value="1"/>
</dbReference>
<dbReference type="KEGG" id="vro:BSZ04_05310"/>
<proteinExistence type="predicted"/>
<dbReference type="OrthoDB" id="6077588at2"/>
<name>A0A2K7SQ36_9VIBR</name>
<dbReference type="GeneID" id="47654690"/>
<reference evidence="3 4" key="1">
    <citation type="submission" date="2016-09" db="EMBL/GenBank/DDBJ databases">
        <title>Isolation, identification and antibiotic sensitivity analysis of bacterial pathogen from juvenile Hippocampus erectus with tail-rotted disease.</title>
        <authorList>
            <person name="Yang Q."/>
        </authorList>
    </citation>
    <scope>NUCLEOTIDE SEQUENCE [LARGE SCALE GENOMIC DNA]</scope>
    <source>
        <strain evidence="3 4">HM-10</strain>
    </source>
</reference>
<dbReference type="Gene3D" id="2.40.160.60">
    <property type="entry name" value="Outer membrane protein transport protein (OMPP1/FadL/TodX)"/>
    <property type="match status" value="1"/>
</dbReference>
<accession>A0A2K7SQ36</accession>
<evidence type="ECO:0000313" key="2">
    <source>
        <dbReference type="EMBL" id="BBL91265.1"/>
    </source>
</evidence>
<dbReference type="EMBL" id="AP019799">
    <property type="protein sequence ID" value="BBL91265.1"/>
    <property type="molecule type" value="Genomic_DNA"/>
</dbReference>
<dbReference type="EMBL" id="MKFT01000056">
    <property type="protein sequence ID" value="OHY89259.1"/>
    <property type="molecule type" value="Genomic_DNA"/>
</dbReference>
<evidence type="ECO:0000313" key="5">
    <source>
        <dbReference type="Proteomes" id="UP000315115"/>
    </source>
</evidence>
<dbReference type="Proteomes" id="UP000315115">
    <property type="component" value="Chromosome 2"/>
</dbReference>
<sequence length="375" mass="40393">MNKLAFAVASALTVLSTQSIAAPYVADARSHAMGNTGVVSADYLTAPLHNPALGALYRENDDVGLLLPAFGINANDKDEALTTVEDAQDLYDRIKGMPTPADEAEMSRLLDKLDDSAPVAINGGLGLAIAIPTRHVSINLFSTGYVEVIAAPDIADSGTVEQRYLNSNVELVAFGTAEYGVSFARNFELGGQNIAFGISPKYQQLMTYSQRTSLDDFDVEDYDKSEVSKSAFNMDLGMAWHKNAFRAGITIKDLFKQDIDTELGGYTYELTPQATVGLGYASDYVSFSIDADLTKQKRFKELADDTQFVRVGIEGNAWGWAQLRAGYEMDLEDTLENSITAGIGISPFDVVSLDIAGSYAGENQLGAAANLAFTF</sequence>
<evidence type="ECO:0000313" key="3">
    <source>
        <dbReference type="EMBL" id="OHY89259.1"/>
    </source>
</evidence>
<protein>
    <submittedName>
        <fullName evidence="3">Conjugal transfer protein TraF</fullName>
    </submittedName>
</protein>
<evidence type="ECO:0000256" key="1">
    <source>
        <dbReference type="SAM" id="SignalP"/>
    </source>
</evidence>
<feature type="signal peptide" evidence="1">
    <location>
        <begin position="1"/>
        <end position="21"/>
    </location>
</feature>
<dbReference type="Proteomes" id="UP000180133">
    <property type="component" value="Unassembled WGS sequence"/>
</dbReference>
<reference evidence="2" key="3">
    <citation type="journal article" date="2020" name="Microbiol. Resour. Announc.">
        <title>Complete Genome Sequence of Vibrio rotiferianus Strain AM7.</title>
        <authorList>
            <person name="Miyazaki K."/>
            <person name="Wiseschart A."/>
            <person name="Pootanakit K."/>
            <person name="Kitahara K."/>
        </authorList>
    </citation>
    <scope>NUCLEOTIDE SEQUENCE</scope>
    <source>
        <strain evidence="2">AM7</strain>
    </source>
</reference>
<reference evidence="5" key="2">
    <citation type="submission" date="2019-07" db="EMBL/GenBank/DDBJ databases">
        <title>Complete Genome Sequences of Vibrion rotiferianus strain AM7.</title>
        <authorList>
            <person name="Miyazaki K."/>
            <person name="Wiseschart A."/>
            <person name="Pootanakit K."/>
            <person name="Ishimori K."/>
            <person name="Kitahara K."/>
        </authorList>
    </citation>
    <scope>NUCLEOTIDE SEQUENCE [LARGE SCALE GENOMIC DNA]</scope>
    <source>
        <strain evidence="5">AM7</strain>
    </source>
</reference>
<keyword evidence="1" id="KW-0732">Signal</keyword>
<dbReference type="InterPro" id="IPR032811">
    <property type="entry name" value="Put_conjugal_transfer"/>
</dbReference>
<organism evidence="2 5">
    <name type="scientific">Vibrio rotiferianus</name>
    <dbReference type="NCBI Taxonomy" id="190895"/>
    <lineage>
        <taxon>Bacteria</taxon>
        <taxon>Pseudomonadati</taxon>
        <taxon>Pseudomonadota</taxon>
        <taxon>Gammaproteobacteria</taxon>
        <taxon>Vibrionales</taxon>
        <taxon>Vibrionaceae</taxon>
        <taxon>Vibrio</taxon>
    </lineage>
</organism>
<keyword evidence="4" id="KW-1185">Reference proteome</keyword>
<feature type="chain" id="PRO_5044576837" evidence="1">
    <location>
        <begin position="22"/>
        <end position="375"/>
    </location>
</feature>
<evidence type="ECO:0000313" key="4">
    <source>
        <dbReference type="Proteomes" id="UP000180133"/>
    </source>
</evidence>
<gene>
    <name evidence="3" type="ORF">BI375_10545</name>
    <name evidence="2" type="ORF">VroAM7_39180</name>
</gene>
<dbReference type="AlphaFoldDB" id="A0A2K7SQ36"/>